<accession>A0A1A1X5F8</accession>
<gene>
    <name evidence="1" type="ORF">A5726_24835</name>
</gene>
<proteinExistence type="predicted"/>
<protein>
    <submittedName>
        <fullName evidence="1">Uncharacterized protein</fullName>
    </submittedName>
</protein>
<comment type="caution">
    <text evidence="1">The sequence shown here is derived from an EMBL/GenBank/DDBJ whole genome shotgun (WGS) entry which is preliminary data.</text>
</comment>
<evidence type="ECO:0000313" key="2">
    <source>
        <dbReference type="Proteomes" id="UP000093779"/>
    </source>
</evidence>
<name>A0A1A1X5F8_9MYCO</name>
<sequence length="85" mass="9231">MNNGIVLIVGRRSVPQVQQPVVSAVAIQVADHKPFGARADEGQHHQLVDIRGMTDIAAKRIDMQVPPAVRNRGEQSRMNQLGAAI</sequence>
<dbReference type="Proteomes" id="UP000093779">
    <property type="component" value="Unassembled WGS sequence"/>
</dbReference>
<evidence type="ECO:0000313" key="1">
    <source>
        <dbReference type="EMBL" id="OBF14392.1"/>
    </source>
</evidence>
<dbReference type="AlphaFoldDB" id="A0A1A1X5F8"/>
<organism evidence="1 2">
    <name type="scientific">Mycolicibacterium conceptionense</name>
    <dbReference type="NCBI Taxonomy" id="451644"/>
    <lineage>
        <taxon>Bacteria</taxon>
        <taxon>Bacillati</taxon>
        <taxon>Actinomycetota</taxon>
        <taxon>Actinomycetes</taxon>
        <taxon>Mycobacteriales</taxon>
        <taxon>Mycobacteriaceae</taxon>
        <taxon>Mycolicibacterium</taxon>
    </lineage>
</organism>
<reference evidence="1 2" key="1">
    <citation type="submission" date="2016-06" db="EMBL/GenBank/DDBJ databases">
        <authorList>
            <person name="Kjaerup R.B."/>
            <person name="Dalgaard T.S."/>
            <person name="Juul-Madsen H.R."/>
        </authorList>
    </citation>
    <scope>NUCLEOTIDE SEQUENCE [LARGE SCALE GENOMIC DNA]</scope>
    <source>
        <strain evidence="1 2">ACS1953</strain>
    </source>
</reference>
<dbReference type="EMBL" id="LZHX01000087">
    <property type="protein sequence ID" value="OBF14392.1"/>
    <property type="molecule type" value="Genomic_DNA"/>
</dbReference>